<proteinExistence type="predicted"/>
<sequence>MALHPAGIGGIAITDLTQFYPNLKSELMLFLCISAKFLPSYSLTKWALILFFASLKLNHAVQQYLPSMQKNKV</sequence>
<dbReference type="EMBL" id="RJLM01000001">
    <property type="protein sequence ID" value="RWX57618.1"/>
    <property type="molecule type" value="Genomic_DNA"/>
</dbReference>
<comment type="caution">
    <text evidence="1">The sequence shown here is derived from an EMBL/GenBank/DDBJ whole genome shotgun (WGS) entry which is preliminary data.</text>
</comment>
<keyword evidence="2" id="KW-1185">Reference proteome</keyword>
<accession>A0A3S4TQH7</accession>
<evidence type="ECO:0000313" key="1">
    <source>
        <dbReference type="EMBL" id="RWX57618.1"/>
    </source>
</evidence>
<name>A0A3S4TQH7_9GAMM</name>
<dbReference type="AlphaFoldDB" id="A0A3S4TQH7"/>
<dbReference type="Proteomes" id="UP000287563">
    <property type="component" value="Unassembled WGS sequence"/>
</dbReference>
<evidence type="ECO:0000313" key="2">
    <source>
        <dbReference type="Proteomes" id="UP000287563"/>
    </source>
</evidence>
<gene>
    <name evidence="1" type="ORF">EDI28_06325</name>
</gene>
<reference evidence="1 2" key="1">
    <citation type="submission" date="2018-11" db="EMBL/GenBank/DDBJ databases">
        <title>Photobacterium sp. BEI247 sp. nov., a marine bacterium isolated from Yongle Blue Hole in the South China Sea.</title>
        <authorList>
            <person name="Wang X."/>
        </authorList>
    </citation>
    <scope>NUCLEOTIDE SEQUENCE [LARGE SCALE GENOMIC DNA]</scope>
    <source>
        <strain evidence="2">BEI247</strain>
    </source>
</reference>
<organism evidence="1 2">
    <name type="scientific">Photobacterium chitinilyticum</name>
    <dbReference type="NCBI Taxonomy" id="2485123"/>
    <lineage>
        <taxon>Bacteria</taxon>
        <taxon>Pseudomonadati</taxon>
        <taxon>Pseudomonadota</taxon>
        <taxon>Gammaproteobacteria</taxon>
        <taxon>Vibrionales</taxon>
        <taxon>Vibrionaceae</taxon>
        <taxon>Photobacterium</taxon>
    </lineage>
</organism>
<protein>
    <submittedName>
        <fullName evidence="1">Uncharacterized protein</fullName>
    </submittedName>
</protein>